<name>A0AA37KP76_9BACT</name>
<dbReference type="EMBL" id="BQOL01000001">
    <property type="protein sequence ID" value="GKI19220.1"/>
    <property type="molecule type" value="Genomic_DNA"/>
</dbReference>
<protein>
    <recommendedName>
        <fullName evidence="3">DUF1848 domain-containing protein</fullName>
    </recommendedName>
</protein>
<dbReference type="InterPro" id="IPR014998">
    <property type="entry name" value="DUF1848"/>
</dbReference>
<evidence type="ECO:0008006" key="3">
    <source>
        <dbReference type="Google" id="ProtNLM"/>
    </source>
</evidence>
<reference evidence="1" key="1">
    <citation type="submission" date="2022-01" db="EMBL/GenBank/DDBJ databases">
        <title>Novel bile acid biosynthetic pathways are enriched in the microbiome of centenarians.</title>
        <authorList>
            <person name="Sato Y."/>
            <person name="Atarashi K."/>
            <person name="Plichta R.D."/>
            <person name="Arai Y."/>
            <person name="Sasajima S."/>
            <person name="Kearney M.S."/>
            <person name="Suda W."/>
            <person name="Takeshita K."/>
            <person name="Sasaki T."/>
            <person name="Okamoto S."/>
            <person name="Skelly N.A."/>
            <person name="Okamura Y."/>
            <person name="Vlamakis H."/>
            <person name="Li Y."/>
            <person name="Tanoue T."/>
            <person name="Takei H."/>
            <person name="Nittono H."/>
            <person name="Narushima S."/>
            <person name="Irie J."/>
            <person name="Itoh H."/>
            <person name="Moriya K."/>
            <person name="Sugiura Y."/>
            <person name="Suematsu M."/>
            <person name="Moritoki N."/>
            <person name="Shibata S."/>
            <person name="Littman R.D."/>
            <person name="Fischbach A.M."/>
            <person name="Uwamino Y."/>
            <person name="Inoue T."/>
            <person name="Honda A."/>
            <person name="Hattori M."/>
            <person name="Murai T."/>
            <person name="Xavier J.R."/>
            <person name="Hirose N."/>
            <person name="Honda K."/>
        </authorList>
    </citation>
    <scope>NUCLEOTIDE SEQUENCE</scope>
    <source>
        <strain evidence="1">CE91-St16</strain>
    </source>
</reference>
<organism evidence="1 2">
    <name type="scientific">Alistipes finegoldii</name>
    <dbReference type="NCBI Taxonomy" id="214856"/>
    <lineage>
        <taxon>Bacteria</taxon>
        <taxon>Pseudomonadati</taxon>
        <taxon>Bacteroidota</taxon>
        <taxon>Bacteroidia</taxon>
        <taxon>Bacteroidales</taxon>
        <taxon>Rikenellaceae</taxon>
        <taxon>Alistipes</taxon>
    </lineage>
</organism>
<accession>A0AA37KP76</accession>
<dbReference type="Proteomes" id="UP001055105">
    <property type="component" value="Unassembled WGS sequence"/>
</dbReference>
<gene>
    <name evidence="1" type="ORF">CE91St16_21280</name>
</gene>
<evidence type="ECO:0000313" key="2">
    <source>
        <dbReference type="Proteomes" id="UP001055105"/>
    </source>
</evidence>
<evidence type="ECO:0000313" key="1">
    <source>
        <dbReference type="EMBL" id="GKI19220.1"/>
    </source>
</evidence>
<proteinExistence type="predicted"/>
<dbReference type="Pfam" id="PF08902">
    <property type="entry name" value="DUF1848"/>
    <property type="match status" value="1"/>
</dbReference>
<sequence>MRPGKIEREIDRYYNMIISASRRTDIPAFYAPWFFNRLRDGYLLVPNPFNPKAVSRVSLDPAVVDCIVFWTKNPAPMLPRLRELERYKYYFQFTLNPYGADVENRLPDLSRRIETFKRLSDAIGRDRVIWRYDPILTNGKYDVGFHCEAFARIARALRDHTAKCMLGFIDHYRHIRGALGELGVGPLRRDEIEVMAKSFVRALEPYPIALETCTVKVDLRHLGIPSGMCIDRGLVERIAGYPIAAKKDKNQRQVCNCIESIDVGTYETCLNGCAYCYAIKGNYNTAEYNRRRHDPDSPLMIGRVGGDDVIREREMKSLRCERRLPF</sequence>
<comment type="caution">
    <text evidence="1">The sequence shown here is derived from an EMBL/GenBank/DDBJ whole genome shotgun (WGS) entry which is preliminary data.</text>
</comment>
<dbReference type="AlphaFoldDB" id="A0AA37KP76"/>